<evidence type="ECO:0000256" key="1">
    <source>
        <dbReference type="SAM" id="Phobius"/>
    </source>
</evidence>
<accession>A0AA39IIJ9</accession>
<keyword evidence="1" id="KW-0472">Membrane</keyword>
<sequence>MMSNTDVTDAFLKLQGSTRPLNTSLDISSEVDDALRKMSGTQICGVQALECPASLQQNENCSEIRQHMYQRGFPLSNSAYKKPTMSRIWLSLINLLLILVIVDAKSIRARYPNQMYYGFEASDNPKHRIVLSDADRRNFLPSRRLNLWGSRTSKIIEGSAFIPQNVADYTGKLSQRRRELFKWGPDSDFANQYLRYHK</sequence>
<reference evidence="2" key="1">
    <citation type="submission" date="2023-06" db="EMBL/GenBank/DDBJ databases">
        <title>Genomic analysis of the entomopathogenic nematode Steinernema hermaphroditum.</title>
        <authorList>
            <person name="Schwarz E.M."/>
            <person name="Heppert J.K."/>
            <person name="Baniya A."/>
            <person name="Schwartz H.T."/>
            <person name="Tan C.-H."/>
            <person name="Antoshechkin I."/>
            <person name="Sternberg P.W."/>
            <person name="Goodrich-Blair H."/>
            <person name="Dillman A.R."/>
        </authorList>
    </citation>
    <scope>NUCLEOTIDE SEQUENCE</scope>
    <source>
        <strain evidence="2">PS9179</strain>
        <tissue evidence="2">Whole animal</tissue>
    </source>
</reference>
<gene>
    <name evidence="2" type="ORF">QR680_008314</name>
</gene>
<keyword evidence="1" id="KW-0812">Transmembrane</keyword>
<protein>
    <submittedName>
        <fullName evidence="2">Uncharacterized protein</fullName>
    </submittedName>
</protein>
<organism evidence="2 3">
    <name type="scientific">Steinernema hermaphroditum</name>
    <dbReference type="NCBI Taxonomy" id="289476"/>
    <lineage>
        <taxon>Eukaryota</taxon>
        <taxon>Metazoa</taxon>
        <taxon>Ecdysozoa</taxon>
        <taxon>Nematoda</taxon>
        <taxon>Chromadorea</taxon>
        <taxon>Rhabditida</taxon>
        <taxon>Tylenchina</taxon>
        <taxon>Panagrolaimomorpha</taxon>
        <taxon>Strongyloidoidea</taxon>
        <taxon>Steinernematidae</taxon>
        <taxon>Steinernema</taxon>
    </lineage>
</organism>
<dbReference type="AlphaFoldDB" id="A0AA39IIJ9"/>
<dbReference type="EMBL" id="JAUCMV010000001">
    <property type="protein sequence ID" value="KAK0423759.1"/>
    <property type="molecule type" value="Genomic_DNA"/>
</dbReference>
<name>A0AA39IIJ9_9BILA</name>
<keyword evidence="1" id="KW-1133">Transmembrane helix</keyword>
<evidence type="ECO:0000313" key="3">
    <source>
        <dbReference type="Proteomes" id="UP001175271"/>
    </source>
</evidence>
<proteinExistence type="predicted"/>
<comment type="caution">
    <text evidence="2">The sequence shown here is derived from an EMBL/GenBank/DDBJ whole genome shotgun (WGS) entry which is preliminary data.</text>
</comment>
<keyword evidence="3" id="KW-1185">Reference proteome</keyword>
<feature type="transmembrane region" description="Helical" evidence="1">
    <location>
        <begin position="88"/>
        <end position="107"/>
    </location>
</feature>
<evidence type="ECO:0000313" key="2">
    <source>
        <dbReference type="EMBL" id="KAK0423759.1"/>
    </source>
</evidence>
<dbReference type="Proteomes" id="UP001175271">
    <property type="component" value="Unassembled WGS sequence"/>
</dbReference>